<dbReference type="InterPro" id="IPR038537">
    <property type="entry name" value="TatT_sf"/>
</dbReference>
<keyword evidence="2" id="KW-1185">Reference proteome</keyword>
<evidence type="ECO:0000313" key="1">
    <source>
        <dbReference type="EMBL" id="ACN16406.1"/>
    </source>
</evidence>
<dbReference type="eggNOG" id="ENOG502Z7TM">
    <property type="taxonomic scope" value="Bacteria"/>
</dbReference>
<dbReference type="STRING" id="177437.HRM2_33310"/>
<dbReference type="Gene3D" id="1.25.40.920">
    <property type="entry name" value="TRAP transporter T-component"/>
    <property type="match status" value="1"/>
</dbReference>
<evidence type="ECO:0008006" key="3">
    <source>
        <dbReference type="Google" id="ProtNLM"/>
    </source>
</evidence>
<protein>
    <recommendedName>
        <fullName evidence="3">Lipoprotein</fullName>
    </recommendedName>
</protein>
<dbReference type="RefSeq" id="WP_015905168.1">
    <property type="nucleotide sequence ID" value="NC_012108.1"/>
</dbReference>
<gene>
    <name evidence="1" type="ordered locus">HRM2_33310</name>
</gene>
<name>C0QM89_DESAH</name>
<dbReference type="KEGG" id="dat:HRM2_33310"/>
<dbReference type="InterPro" id="IPR031823">
    <property type="entry name" value="TatT"/>
</dbReference>
<dbReference type="HOGENOM" id="CLU_074357_1_0_7"/>
<dbReference type="Pfam" id="PF16811">
    <property type="entry name" value="TAtT"/>
    <property type="match status" value="1"/>
</dbReference>
<organism evidence="1 2">
    <name type="scientific">Desulforapulum autotrophicum (strain ATCC 43914 / DSM 3382 / VKM B-1955 / HRM2)</name>
    <name type="common">Desulfobacterium autotrophicum</name>
    <dbReference type="NCBI Taxonomy" id="177437"/>
    <lineage>
        <taxon>Bacteria</taxon>
        <taxon>Pseudomonadati</taxon>
        <taxon>Thermodesulfobacteriota</taxon>
        <taxon>Desulfobacteria</taxon>
        <taxon>Desulfobacterales</taxon>
        <taxon>Desulfobacteraceae</taxon>
        <taxon>Desulforapulum</taxon>
    </lineage>
</organism>
<proteinExistence type="predicted"/>
<dbReference type="EMBL" id="CP001087">
    <property type="protein sequence ID" value="ACN16406.1"/>
    <property type="molecule type" value="Genomic_DNA"/>
</dbReference>
<dbReference type="AlphaFoldDB" id="C0QM89"/>
<reference evidence="1 2" key="1">
    <citation type="journal article" date="2009" name="Environ. Microbiol.">
        <title>Genome sequence of Desulfobacterium autotrophicum HRM2, a marine sulfate reducer oxidizing organic carbon completely to carbon dioxide.</title>
        <authorList>
            <person name="Strittmatter A.W."/>
            <person name="Liesegang H."/>
            <person name="Rabus R."/>
            <person name="Decker I."/>
            <person name="Amann J."/>
            <person name="Andres S."/>
            <person name="Henne A."/>
            <person name="Fricke W.F."/>
            <person name="Martinez-Arias R."/>
            <person name="Bartels D."/>
            <person name="Goesmann A."/>
            <person name="Krause L."/>
            <person name="Puehler A."/>
            <person name="Klenk H.P."/>
            <person name="Richter M."/>
            <person name="Schuler M."/>
            <person name="Gloeckner F.O."/>
            <person name="Meyerdierks A."/>
            <person name="Gottschalk G."/>
            <person name="Amann R."/>
        </authorList>
    </citation>
    <scope>NUCLEOTIDE SEQUENCE [LARGE SCALE GENOMIC DNA]</scope>
    <source>
        <strain evidence="2">ATCC 43914 / DSM 3382 / HRM2</strain>
    </source>
</reference>
<dbReference type="PROSITE" id="PS51257">
    <property type="entry name" value="PROKAR_LIPOPROTEIN"/>
    <property type="match status" value="1"/>
</dbReference>
<sequence>MKRFLIHSGPFLVVILLFFMGLAAGCTSVTGNLAASLADAIGRNNDLETIREGGPAYLIMVDAFVLDDPSNPKLLASAAKLYSTYSDVFVPDGERALRLTDKSLDYGLRAACEKDRTLCGLDLMDFKIFETTINAANLSDIDILYTLGVSWAGWIRARSGSMKALAQIPKIEKLMERVVFLDEGYQDGAAHLYLGSLAMVLPPVLGGRPEVSRAHFERGVLLAGTKNLMARVLYAKNYARPMFDRKLHDRLLNGVLSQPVEPGGDTLVNALARQEAEKLLASGQDYF</sequence>
<dbReference type="Proteomes" id="UP000000442">
    <property type="component" value="Chromosome"/>
</dbReference>
<accession>C0QM89</accession>
<evidence type="ECO:0000313" key="2">
    <source>
        <dbReference type="Proteomes" id="UP000000442"/>
    </source>
</evidence>